<evidence type="ECO:0000313" key="6">
    <source>
        <dbReference type="EMBL" id="MBD9700328.1"/>
    </source>
</evidence>
<organism evidence="6 7">
    <name type="scientific">Flavimobilis rhizosphaerae</name>
    <dbReference type="NCBI Taxonomy" id="2775421"/>
    <lineage>
        <taxon>Bacteria</taxon>
        <taxon>Bacillati</taxon>
        <taxon>Actinomycetota</taxon>
        <taxon>Actinomycetes</taxon>
        <taxon>Micrococcales</taxon>
        <taxon>Jonesiaceae</taxon>
        <taxon>Flavimobilis</taxon>
    </lineage>
</organism>
<dbReference type="SUPFAM" id="SSF81296">
    <property type="entry name" value="E set domains"/>
    <property type="match status" value="1"/>
</dbReference>
<evidence type="ECO:0000259" key="5">
    <source>
        <dbReference type="SMART" id="SM00642"/>
    </source>
</evidence>
<evidence type="ECO:0000256" key="4">
    <source>
        <dbReference type="SAM" id="MobiDB-lite"/>
    </source>
</evidence>
<evidence type="ECO:0000256" key="1">
    <source>
        <dbReference type="ARBA" id="ARBA00008061"/>
    </source>
</evidence>
<dbReference type="CDD" id="cd11326">
    <property type="entry name" value="AmyAc_Glg_debranch"/>
    <property type="match status" value="1"/>
</dbReference>
<dbReference type="RefSeq" id="WP_192281734.1">
    <property type="nucleotide sequence ID" value="NZ_JACZDF010000008.1"/>
</dbReference>
<feature type="domain" description="Glycosyl hydrolase family 13 catalytic" evidence="5">
    <location>
        <begin position="161"/>
        <end position="575"/>
    </location>
</feature>
<dbReference type="SUPFAM" id="SSF51445">
    <property type="entry name" value="(Trans)glycosidases"/>
    <property type="match status" value="1"/>
</dbReference>
<dbReference type="Gene3D" id="3.20.20.80">
    <property type="entry name" value="Glycosidases"/>
    <property type="match status" value="1"/>
</dbReference>
<dbReference type="InterPro" id="IPR013783">
    <property type="entry name" value="Ig-like_fold"/>
</dbReference>
<feature type="compositionally biased region" description="Low complexity" evidence="4">
    <location>
        <begin position="697"/>
        <end position="709"/>
    </location>
</feature>
<dbReference type="Gene3D" id="2.60.40.10">
    <property type="entry name" value="Immunoglobulins"/>
    <property type="match status" value="1"/>
</dbReference>
<dbReference type="PANTHER" id="PTHR43002">
    <property type="entry name" value="GLYCOGEN DEBRANCHING ENZYME"/>
    <property type="match status" value="1"/>
</dbReference>
<evidence type="ECO:0000313" key="7">
    <source>
        <dbReference type="Proteomes" id="UP000642107"/>
    </source>
</evidence>
<dbReference type="CDD" id="cd02856">
    <property type="entry name" value="E_set_GDE_Isoamylase_N"/>
    <property type="match status" value="1"/>
</dbReference>
<dbReference type="InterPro" id="IPR011837">
    <property type="entry name" value="Glycogen_debranch_GlgX"/>
</dbReference>
<feature type="region of interest" description="Disordered" evidence="4">
    <location>
        <begin position="472"/>
        <end position="500"/>
    </location>
</feature>
<evidence type="ECO:0000256" key="2">
    <source>
        <dbReference type="ARBA" id="ARBA00022801"/>
    </source>
</evidence>
<dbReference type="EMBL" id="JACZDF010000008">
    <property type="protein sequence ID" value="MBD9700328.1"/>
    <property type="molecule type" value="Genomic_DNA"/>
</dbReference>
<protein>
    <submittedName>
        <fullName evidence="6">Glycogen debranching protein GlgX</fullName>
    </submittedName>
</protein>
<reference evidence="6 7" key="1">
    <citation type="submission" date="2020-09" db="EMBL/GenBank/DDBJ databases">
        <title>Flavimobilis rhizosphaerae sp. nov., isolated from rhizosphere soil of Spartina alterniflora.</title>
        <authorList>
            <person name="Hanqin C."/>
        </authorList>
    </citation>
    <scope>NUCLEOTIDE SEQUENCE [LARGE SCALE GENOMIC DNA]</scope>
    <source>
        <strain evidence="6 7">GY 10621</strain>
    </source>
</reference>
<gene>
    <name evidence="6" type="primary">glgX</name>
    <name evidence="6" type="ORF">IGS67_12645</name>
</gene>
<proteinExistence type="inferred from homology"/>
<dbReference type="SMART" id="SM00642">
    <property type="entry name" value="Aamy"/>
    <property type="match status" value="1"/>
</dbReference>
<keyword evidence="7" id="KW-1185">Reference proteome</keyword>
<dbReference type="InterPro" id="IPR004193">
    <property type="entry name" value="Glyco_hydro_13_N"/>
</dbReference>
<evidence type="ECO:0000256" key="3">
    <source>
        <dbReference type="ARBA" id="ARBA00023295"/>
    </source>
</evidence>
<dbReference type="Pfam" id="PF00128">
    <property type="entry name" value="Alpha-amylase"/>
    <property type="match status" value="1"/>
</dbReference>
<keyword evidence="3" id="KW-0326">Glycosidase</keyword>
<dbReference type="Pfam" id="PF02922">
    <property type="entry name" value="CBM_48"/>
    <property type="match status" value="1"/>
</dbReference>
<comment type="similarity">
    <text evidence="1">Belongs to the glycosyl hydrolase 13 family.</text>
</comment>
<sequence length="758" mass="83300">MRTRPGRPYPLGATFDGGGTNFALFSEVADRVELCLLDDEGTETRVEVTESTAHVWHVHVPGVEPGQRYGFRVHGPYDPARGHRCNPAKLLLDPYAKAVDGMIDSSDVLLSYTRDASGTVLDDADHLDPRDSAPHTMYSVVVNPFYDWGHDRPPRHGYHETVLYEAHARGLTMTHPAVPENLRGTYAGLAHPAVVAYLTDLGVTAVELMPVHQFVDDPVLRDRGLTNYWGYNTIGFLAPHNAYASSGTRGQQVHEFKTMVKTLHEAGIEVILDVVYNHTAEGNHLGPTLSFRGIDNAAYYRLVDDSPAHYFDTTGTGNSLLMRSPHVLQLIMDSLRYWVTEMHVDGFRFDLAATLARQFHEVDRLSAFFDLVQQDPVISQVKLIAEPWDLGDGGYQVGGFPPLWTEWNGLYRDTVRDFWRGQPSTLPEFASRLTGSSDLYESTGRRPAASVNFVTAHDGFTLADLVSYDHKHNEANGEDGRDGESHNRSWNHGVEGPTDDPAIRALRARQQRNFLATLLLSQGVPMLSHGDEIGRTQGGNNNVYCQDGPTSWLDWDLDDDARSLLAVTQRLVALRREHPVLRRRRFLTGRPPESLPDGAEVLPDALPDVVWFDTSGDVMDQADWDASFARTVGVLLEGEAITEPDDAGGRIVDDSVLILFNAFSEDVTFRVPAASYGPLWGLELRTDDPEATDVRRPGSAPAPAAGATPAAAAARSGAVAAGEEIVVTSRSLVVLLRPPLRARVVPLPHAPRSASADG</sequence>
<feature type="compositionally biased region" description="Basic and acidic residues" evidence="4">
    <location>
        <begin position="472"/>
        <end position="487"/>
    </location>
</feature>
<dbReference type="NCBIfam" id="TIGR02100">
    <property type="entry name" value="glgX_debranch"/>
    <property type="match status" value="1"/>
</dbReference>
<dbReference type="InterPro" id="IPR014756">
    <property type="entry name" value="Ig_E-set"/>
</dbReference>
<dbReference type="SUPFAM" id="SSF51011">
    <property type="entry name" value="Glycosyl hydrolase domain"/>
    <property type="match status" value="1"/>
</dbReference>
<accession>A0ABR9DTD6</accession>
<name>A0ABR9DTD6_9MICO</name>
<dbReference type="InterPro" id="IPR006047">
    <property type="entry name" value="GH13_cat_dom"/>
</dbReference>
<dbReference type="Gene3D" id="2.60.40.1180">
    <property type="entry name" value="Golgi alpha-mannosidase II"/>
    <property type="match status" value="1"/>
</dbReference>
<keyword evidence="2" id="KW-0378">Hydrolase</keyword>
<feature type="region of interest" description="Disordered" evidence="4">
    <location>
        <begin position="690"/>
        <end position="709"/>
    </location>
</feature>
<dbReference type="InterPro" id="IPR017853">
    <property type="entry name" value="GH"/>
</dbReference>
<comment type="caution">
    <text evidence="6">The sequence shown here is derived from an EMBL/GenBank/DDBJ whole genome shotgun (WGS) entry which is preliminary data.</text>
</comment>
<dbReference type="InterPro" id="IPR044505">
    <property type="entry name" value="GlgX_Isoamylase_N_E_set"/>
</dbReference>
<dbReference type="Proteomes" id="UP000642107">
    <property type="component" value="Unassembled WGS sequence"/>
</dbReference>
<dbReference type="InterPro" id="IPR013780">
    <property type="entry name" value="Glyco_hydro_b"/>
</dbReference>